<organism evidence="5 6">
    <name type="scientific">Mycobacterium lentiflavum</name>
    <dbReference type="NCBI Taxonomy" id="141349"/>
    <lineage>
        <taxon>Bacteria</taxon>
        <taxon>Bacillati</taxon>
        <taxon>Actinomycetota</taxon>
        <taxon>Actinomycetes</taxon>
        <taxon>Mycobacteriales</taxon>
        <taxon>Mycobacteriaceae</taxon>
        <taxon>Mycobacterium</taxon>
        <taxon>Mycobacterium simiae complex</taxon>
    </lineage>
</organism>
<dbReference type="Proteomes" id="UP000199251">
    <property type="component" value="Unassembled WGS sequence"/>
</dbReference>
<dbReference type="Gene3D" id="6.10.140.850">
    <property type="match status" value="1"/>
</dbReference>
<evidence type="ECO:0000256" key="2">
    <source>
        <dbReference type="ARBA" id="ARBA00023015"/>
    </source>
</evidence>
<keyword evidence="4" id="KW-0804">Transcription</keyword>
<dbReference type="Pfam" id="PF03965">
    <property type="entry name" value="Penicillinase_R"/>
    <property type="match status" value="1"/>
</dbReference>
<dbReference type="AlphaFoldDB" id="A0A0E4CR60"/>
<dbReference type="InterPro" id="IPR005650">
    <property type="entry name" value="BlaI_family"/>
</dbReference>
<dbReference type="Gene3D" id="1.10.10.10">
    <property type="entry name" value="Winged helix-like DNA-binding domain superfamily/Winged helix DNA-binding domain"/>
    <property type="match status" value="1"/>
</dbReference>
<gene>
    <name evidence="5" type="ORF">BN1232_05790</name>
</gene>
<comment type="similarity">
    <text evidence="1">Belongs to the BlaI transcriptional regulatory family.</text>
</comment>
<protein>
    <submittedName>
        <fullName evidence="5">CopY family transcriptional regulator</fullName>
    </submittedName>
</protein>
<dbReference type="STRING" id="141349.BN1232_05790"/>
<dbReference type="GO" id="GO:0003677">
    <property type="term" value="F:DNA binding"/>
    <property type="evidence" value="ECO:0007669"/>
    <property type="project" value="UniProtKB-KW"/>
</dbReference>
<evidence type="ECO:0000256" key="3">
    <source>
        <dbReference type="ARBA" id="ARBA00023125"/>
    </source>
</evidence>
<reference evidence="5 6" key="1">
    <citation type="submission" date="2015-03" db="EMBL/GenBank/DDBJ databases">
        <authorList>
            <person name="Urmite Genomes"/>
        </authorList>
    </citation>
    <scope>NUCLEOTIDE SEQUENCE [LARGE SCALE GENOMIC DNA]</scope>
    <source>
        <strain evidence="5 6">CSUR P1491</strain>
    </source>
</reference>
<dbReference type="RefSeq" id="WP_090608076.1">
    <property type="nucleotide sequence ID" value="NZ_CTEE01000001.1"/>
</dbReference>
<accession>A0A0E4CR60</accession>
<dbReference type="SUPFAM" id="SSF46785">
    <property type="entry name" value="Winged helix' DNA-binding domain"/>
    <property type="match status" value="1"/>
</dbReference>
<dbReference type="OrthoDB" id="9813987at2"/>
<evidence type="ECO:0000313" key="6">
    <source>
        <dbReference type="Proteomes" id="UP000199251"/>
    </source>
</evidence>
<dbReference type="GO" id="GO:0045892">
    <property type="term" value="P:negative regulation of DNA-templated transcription"/>
    <property type="evidence" value="ECO:0007669"/>
    <property type="project" value="InterPro"/>
</dbReference>
<dbReference type="InterPro" id="IPR036388">
    <property type="entry name" value="WH-like_DNA-bd_sf"/>
</dbReference>
<dbReference type="InterPro" id="IPR036390">
    <property type="entry name" value="WH_DNA-bd_sf"/>
</dbReference>
<keyword evidence="2" id="KW-0805">Transcription regulation</keyword>
<name>A0A0E4CR60_MYCLN</name>
<proteinExistence type="inferred from homology"/>
<keyword evidence="3" id="KW-0238">DNA-binding</keyword>
<sequence>MLKPRSPGELERQVMDHLWRAGEPQTVRQVHAAVSVSGALAYNTVMTVLRRLADKGAVRRYHDVRKYRYSPLYGREEMVAGLMVDALGHAAGFADRRAALVNFVEHIGEEDLCALRRALAELDVNCQRREHAGWAAGLSR</sequence>
<evidence type="ECO:0000256" key="4">
    <source>
        <dbReference type="ARBA" id="ARBA00023163"/>
    </source>
</evidence>
<dbReference type="EMBL" id="CTEE01000001">
    <property type="protein sequence ID" value="CQD22931.1"/>
    <property type="molecule type" value="Genomic_DNA"/>
</dbReference>
<evidence type="ECO:0000313" key="5">
    <source>
        <dbReference type="EMBL" id="CQD22931.1"/>
    </source>
</evidence>
<evidence type="ECO:0000256" key="1">
    <source>
        <dbReference type="ARBA" id="ARBA00011046"/>
    </source>
</evidence>